<dbReference type="EMBL" id="BARV01008432">
    <property type="protein sequence ID" value="GAI03778.1"/>
    <property type="molecule type" value="Genomic_DNA"/>
</dbReference>
<evidence type="ECO:0000313" key="1">
    <source>
        <dbReference type="EMBL" id="GAI03778.1"/>
    </source>
</evidence>
<dbReference type="AlphaFoldDB" id="X1KB00"/>
<dbReference type="Pfam" id="PF05133">
    <property type="entry name" value="SPP1_portal"/>
    <property type="match status" value="1"/>
</dbReference>
<dbReference type="InterPro" id="IPR021145">
    <property type="entry name" value="Portal_protein_SPP1_Gp6-like"/>
</dbReference>
<gene>
    <name evidence="1" type="ORF">S06H3_16956</name>
</gene>
<feature type="non-terminal residue" evidence="1">
    <location>
        <position position="197"/>
    </location>
</feature>
<name>X1KB00_9ZZZZ</name>
<organism evidence="1">
    <name type="scientific">marine sediment metagenome</name>
    <dbReference type="NCBI Taxonomy" id="412755"/>
    <lineage>
        <taxon>unclassified sequences</taxon>
        <taxon>metagenomes</taxon>
        <taxon>ecological metagenomes</taxon>
    </lineage>
</organism>
<comment type="caution">
    <text evidence="1">The sequence shown here is derived from an EMBL/GenBank/DDBJ whole genome shotgun (WGS) entry which is preliminary data.</text>
</comment>
<reference evidence="1" key="1">
    <citation type="journal article" date="2014" name="Front. Microbiol.">
        <title>High frequency of phylogenetically diverse reductive dehalogenase-homologous genes in deep subseafloor sedimentary metagenomes.</title>
        <authorList>
            <person name="Kawai M."/>
            <person name="Futagami T."/>
            <person name="Toyoda A."/>
            <person name="Takaki Y."/>
            <person name="Nishi S."/>
            <person name="Hori S."/>
            <person name="Arai W."/>
            <person name="Tsubouchi T."/>
            <person name="Morono Y."/>
            <person name="Uchiyama I."/>
            <person name="Ito T."/>
            <person name="Fujiyama A."/>
            <person name="Inagaki F."/>
            <person name="Takami H."/>
        </authorList>
    </citation>
    <scope>NUCLEOTIDE SEQUENCE</scope>
    <source>
        <strain evidence="1">Expedition CK06-06</strain>
    </source>
</reference>
<accession>X1KB00</accession>
<protein>
    <submittedName>
        <fullName evidence="1">Uncharacterized protein</fullName>
    </submittedName>
</protein>
<proteinExistence type="predicted"/>
<sequence length="197" mass="22067">MTEITSATAWQRYEDKELVAEGELPWGFLPVVHIQNIAQPYYYEGLSDVEPLIPLQDELNTRLSDRANRITFQTFKMYLGKGIEGFEDKPISPGRMWYTDNPDAAIEEFGGDAATPSEDMHIAEIREAMDKASGVTPVVAGVLKNKLGNLTSAVALRLTFMGMLSKTGRKKFTYNEGLKKIAQMVLDILDKANIYKI</sequence>